<dbReference type="HAMAP" id="MF_00097">
    <property type="entry name" value="TMP_synthase"/>
    <property type="match status" value="1"/>
</dbReference>
<dbReference type="InterPro" id="IPR036206">
    <property type="entry name" value="ThiamineP_synth_sf"/>
</dbReference>
<dbReference type="InterPro" id="IPR013785">
    <property type="entry name" value="Aldolase_TIM"/>
</dbReference>
<dbReference type="Pfam" id="PF02581">
    <property type="entry name" value="TMP-TENI"/>
    <property type="match status" value="1"/>
</dbReference>
<comment type="caution">
    <text evidence="14">The sequence shown here is derived from an EMBL/GenBank/DDBJ whole genome shotgun (WGS) entry which is preliminary data.</text>
</comment>
<dbReference type="GO" id="GO:0009229">
    <property type="term" value="P:thiamine diphosphate biosynthetic process"/>
    <property type="evidence" value="ECO:0007669"/>
    <property type="project" value="UniProtKB-UniRule"/>
</dbReference>
<sequence>MNIDYSYYLLADEQASEPLSVIDAVQRVLNHTVRCVQLRMKNQRRKKIMDTGKQLVDLLQAWNIPLIINDHADIACAIDAAGVHLGQTDRPYPEIRQHCGYKKIIGLTIENSQQAQQCRHYDCDYFGVGPIFSTVTKKFSTPPLGLVQFNRIMRILNAPVVAIGGITLENVQSVLETGCAGIAVASAVFQTPDPVKQSQKFAHIISQS</sequence>
<dbReference type="OrthoDB" id="9810880at2"/>
<evidence type="ECO:0000256" key="4">
    <source>
        <dbReference type="ARBA" id="ARBA00022723"/>
    </source>
</evidence>
<evidence type="ECO:0000259" key="13">
    <source>
        <dbReference type="Pfam" id="PF02581"/>
    </source>
</evidence>
<dbReference type="PANTHER" id="PTHR20857">
    <property type="entry name" value="THIAMINE-PHOSPHATE PYROPHOSPHORYLASE"/>
    <property type="match status" value="1"/>
</dbReference>
<dbReference type="eggNOG" id="COG0352">
    <property type="taxonomic scope" value="Bacteria"/>
</dbReference>
<evidence type="ECO:0000256" key="6">
    <source>
        <dbReference type="ARBA" id="ARBA00022977"/>
    </source>
</evidence>
<keyword evidence="5 10" id="KW-0460">Magnesium</keyword>
<proteinExistence type="inferred from homology"/>
<dbReference type="CDD" id="cd00564">
    <property type="entry name" value="TMP_TenI"/>
    <property type="match status" value="1"/>
</dbReference>
<dbReference type="Proteomes" id="UP000054075">
    <property type="component" value="Unassembled WGS sequence"/>
</dbReference>
<dbReference type="SUPFAM" id="SSF51391">
    <property type="entry name" value="Thiamin phosphate synthase"/>
    <property type="match status" value="1"/>
</dbReference>
<evidence type="ECO:0000256" key="3">
    <source>
        <dbReference type="ARBA" id="ARBA00022679"/>
    </source>
</evidence>
<dbReference type="UniPathway" id="UPA00060">
    <property type="reaction ID" value="UER00141"/>
</dbReference>
<dbReference type="GO" id="GO:0004789">
    <property type="term" value="F:thiamine-phosphate diphosphorylase activity"/>
    <property type="evidence" value="ECO:0007669"/>
    <property type="project" value="UniProtKB-UniRule"/>
</dbReference>
<keyword evidence="3 10" id="KW-0808">Transferase</keyword>
<feature type="binding site" evidence="10">
    <location>
        <position position="69"/>
    </location>
    <ligand>
        <name>4-amino-2-methyl-5-(diphosphooxymethyl)pyrimidine</name>
        <dbReference type="ChEBI" id="CHEBI:57841"/>
    </ligand>
</feature>
<comment type="caution">
    <text evidence="10">Lacks conserved residue(s) required for the propagation of feature annotation.</text>
</comment>
<dbReference type="PANTHER" id="PTHR20857:SF23">
    <property type="entry name" value="THIAMINE BIOSYNTHETIC BIFUNCTIONAL ENZYME"/>
    <property type="match status" value="1"/>
</dbReference>
<keyword evidence="6 10" id="KW-0784">Thiamine biosynthesis</keyword>
<evidence type="ECO:0000256" key="2">
    <source>
        <dbReference type="ARBA" id="ARBA00005165"/>
    </source>
</evidence>
<evidence type="ECO:0000256" key="8">
    <source>
        <dbReference type="ARBA" id="ARBA00047851"/>
    </source>
</evidence>
<evidence type="ECO:0000256" key="11">
    <source>
        <dbReference type="RuleBase" id="RU003826"/>
    </source>
</evidence>
<comment type="cofactor">
    <cofactor evidence="10">
        <name>Mg(2+)</name>
        <dbReference type="ChEBI" id="CHEBI:18420"/>
    </cofactor>
    <text evidence="10">Binds 1 Mg(2+) ion per subunit.</text>
</comment>
<protein>
    <recommendedName>
        <fullName evidence="10">Thiamine-phosphate synthase</fullName>
        <shortName evidence="10">TP synthase</shortName>
        <shortName evidence="10">TPS</shortName>
        <ecNumber evidence="10">2.5.1.3</ecNumber>
    </recommendedName>
    <alternativeName>
        <fullName evidence="10">Thiamine-phosphate pyrophosphorylase</fullName>
        <shortName evidence="10">TMP pyrophosphorylase</shortName>
        <shortName evidence="10">TMP-PPase</shortName>
    </alternativeName>
</protein>
<evidence type="ECO:0000256" key="5">
    <source>
        <dbReference type="ARBA" id="ARBA00022842"/>
    </source>
</evidence>
<keyword evidence="4 10" id="KW-0479">Metal-binding</keyword>
<evidence type="ECO:0000256" key="12">
    <source>
        <dbReference type="RuleBase" id="RU004253"/>
    </source>
</evidence>
<evidence type="ECO:0000256" key="1">
    <source>
        <dbReference type="ARBA" id="ARBA00003814"/>
    </source>
</evidence>
<dbReference type="FunFam" id="3.20.20.70:FF:000096">
    <property type="entry name" value="Thiamine-phosphate synthase"/>
    <property type="match status" value="1"/>
</dbReference>
<organism evidence="14 15">
    <name type="scientific">Rickettsiella grylli</name>
    <dbReference type="NCBI Taxonomy" id="59196"/>
    <lineage>
        <taxon>Bacteria</taxon>
        <taxon>Pseudomonadati</taxon>
        <taxon>Pseudomonadota</taxon>
        <taxon>Gammaproteobacteria</taxon>
        <taxon>Legionellales</taxon>
        <taxon>Coxiellaceae</taxon>
        <taxon>Rickettsiella</taxon>
    </lineage>
</organism>
<comment type="catalytic activity">
    <reaction evidence="9 10 11">
        <text>2-[(2R,5Z)-2-carboxy-4-methylthiazol-5(2H)-ylidene]ethyl phosphate + 4-amino-2-methyl-5-(diphosphooxymethyl)pyrimidine + 2 H(+) = thiamine phosphate + CO2 + diphosphate</text>
        <dbReference type="Rhea" id="RHEA:47844"/>
        <dbReference type="ChEBI" id="CHEBI:15378"/>
        <dbReference type="ChEBI" id="CHEBI:16526"/>
        <dbReference type="ChEBI" id="CHEBI:33019"/>
        <dbReference type="ChEBI" id="CHEBI:37575"/>
        <dbReference type="ChEBI" id="CHEBI:57841"/>
        <dbReference type="ChEBI" id="CHEBI:62899"/>
        <dbReference type="EC" id="2.5.1.3"/>
    </reaction>
</comment>
<dbReference type="InterPro" id="IPR034291">
    <property type="entry name" value="TMP_synthase"/>
</dbReference>
<dbReference type="EC" id="2.5.1.3" evidence="10"/>
<dbReference type="STRING" id="59196.RICGR_0824"/>
<feature type="binding site" evidence="10">
    <location>
        <position position="70"/>
    </location>
    <ligand>
        <name>Mg(2+)</name>
        <dbReference type="ChEBI" id="CHEBI:18420"/>
    </ligand>
</feature>
<comment type="catalytic activity">
    <reaction evidence="7 10 11">
        <text>4-methyl-5-(2-phosphooxyethyl)-thiazole + 4-amino-2-methyl-5-(diphosphooxymethyl)pyrimidine + H(+) = thiamine phosphate + diphosphate</text>
        <dbReference type="Rhea" id="RHEA:22328"/>
        <dbReference type="ChEBI" id="CHEBI:15378"/>
        <dbReference type="ChEBI" id="CHEBI:33019"/>
        <dbReference type="ChEBI" id="CHEBI:37575"/>
        <dbReference type="ChEBI" id="CHEBI:57841"/>
        <dbReference type="ChEBI" id="CHEBI:58296"/>
        <dbReference type="EC" id="2.5.1.3"/>
    </reaction>
</comment>
<feature type="binding site" evidence="10">
    <location>
        <position position="89"/>
    </location>
    <ligand>
        <name>Mg(2+)</name>
        <dbReference type="ChEBI" id="CHEBI:18420"/>
    </ligand>
</feature>
<dbReference type="RefSeq" id="WP_006035213.1">
    <property type="nucleotide sequence ID" value="NZ_AAQJ02000001.1"/>
</dbReference>
<evidence type="ECO:0000313" key="14">
    <source>
        <dbReference type="EMBL" id="EDP46230.1"/>
    </source>
</evidence>
<keyword evidence="15" id="KW-1185">Reference proteome</keyword>
<comment type="pathway">
    <text evidence="2 10 12">Cofactor biosynthesis; thiamine diphosphate biosynthesis; thiamine phosphate from 4-amino-2-methyl-5-diphosphomethylpyrimidine and 4-methyl-5-(2-phosphoethyl)-thiazole: step 1/1.</text>
</comment>
<reference evidence="14" key="2">
    <citation type="submission" date="2007-10" db="EMBL/GenBank/DDBJ databases">
        <authorList>
            <person name="Myers G.S."/>
        </authorList>
    </citation>
    <scope>NUCLEOTIDE SEQUENCE [LARGE SCALE GENOMIC DNA]</scope>
</reference>
<dbReference type="AlphaFoldDB" id="A8PMT5"/>
<feature type="binding site" evidence="10">
    <location>
        <begin position="134"/>
        <end position="136"/>
    </location>
    <ligand>
        <name>2-[(2R,5Z)-2-carboxy-4-methylthiazol-5(2H)-ylidene]ethyl phosphate</name>
        <dbReference type="ChEBI" id="CHEBI:62899"/>
    </ligand>
</feature>
<feature type="binding site" evidence="10">
    <location>
        <position position="137"/>
    </location>
    <ligand>
        <name>4-amino-2-methyl-5-(diphosphooxymethyl)pyrimidine</name>
        <dbReference type="ChEBI" id="CHEBI:57841"/>
    </ligand>
</feature>
<dbReference type="InterPro" id="IPR022998">
    <property type="entry name" value="ThiamineP_synth_TenI"/>
</dbReference>
<evidence type="ECO:0000256" key="10">
    <source>
        <dbReference type="HAMAP-Rule" id="MF_00097"/>
    </source>
</evidence>
<comment type="similarity">
    <text evidence="10 11">Belongs to the thiamine-phosphate synthase family.</text>
</comment>
<name>A8PMT5_9COXI</name>
<feature type="binding site" evidence="10">
    <location>
        <position position="165"/>
    </location>
    <ligand>
        <name>2-[(2R,5Z)-2-carboxy-4-methylthiazol-5(2H)-ylidene]ethyl phosphate</name>
        <dbReference type="ChEBI" id="CHEBI:62899"/>
    </ligand>
</feature>
<comment type="function">
    <text evidence="1 10">Condenses 4-methyl-5-(beta-hydroxyethyl)thiazole monophosphate (THZ-P) and 2-methyl-4-amino-5-hydroxymethyl pyrimidine pyrophosphate (HMP-PP) to form thiamine monophosphate (TMP).</text>
</comment>
<accession>A8PMT5</accession>
<dbReference type="Gene3D" id="3.20.20.70">
    <property type="entry name" value="Aldolase class I"/>
    <property type="match status" value="1"/>
</dbReference>
<reference evidence="14" key="1">
    <citation type="submission" date="2006-04" db="EMBL/GenBank/DDBJ databases">
        <authorList>
            <person name="Seshadri R."/>
            <person name="Federici B.A."/>
        </authorList>
    </citation>
    <scope>NUCLEOTIDE SEQUENCE [LARGE SCALE GENOMIC DNA]</scope>
</reference>
<comment type="catalytic activity">
    <reaction evidence="8 10 11">
        <text>2-(2-carboxy-4-methylthiazol-5-yl)ethyl phosphate + 4-amino-2-methyl-5-(diphosphooxymethyl)pyrimidine + 2 H(+) = thiamine phosphate + CO2 + diphosphate</text>
        <dbReference type="Rhea" id="RHEA:47848"/>
        <dbReference type="ChEBI" id="CHEBI:15378"/>
        <dbReference type="ChEBI" id="CHEBI:16526"/>
        <dbReference type="ChEBI" id="CHEBI:33019"/>
        <dbReference type="ChEBI" id="CHEBI:37575"/>
        <dbReference type="ChEBI" id="CHEBI:57841"/>
        <dbReference type="ChEBI" id="CHEBI:62890"/>
        <dbReference type="EC" id="2.5.1.3"/>
    </reaction>
</comment>
<evidence type="ECO:0000256" key="9">
    <source>
        <dbReference type="ARBA" id="ARBA00047883"/>
    </source>
</evidence>
<evidence type="ECO:0000313" key="15">
    <source>
        <dbReference type="Proteomes" id="UP000054075"/>
    </source>
</evidence>
<gene>
    <name evidence="10 14" type="primary">thiE</name>
    <name evidence="14" type="ORF">RICGR_0824</name>
</gene>
<dbReference type="GO" id="GO:0005737">
    <property type="term" value="C:cytoplasm"/>
    <property type="evidence" value="ECO:0007669"/>
    <property type="project" value="TreeGrafter"/>
</dbReference>
<feature type="domain" description="Thiamine phosphate synthase/TenI" evidence="13">
    <location>
        <begin position="8"/>
        <end position="188"/>
    </location>
</feature>
<feature type="binding site" evidence="10">
    <location>
        <position position="108"/>
    </location>
    <ligand>
        <name>4-amino-2-methyl-5-(diphosphooxymethyl)pyrimidine</name>
        <dbReference type="ChEBI" id="CHEBI:57841"/>
    </ligand>
</feature>
<dbReference type="NCBIfam" id="TIGR00693">
    <property type="entry name" value="thiE"/>
    <property type="match status" value="1"/>
</dbReference>
<dbReference type="GO" id="GO:0000287">
    <property type="term" value="F:magnesium ion binding"/>
    <property type="evidence" value="ECO:0007669"/>
    <property type="project" value="UniProtKB-UniRule"/>
</dbReference>
<dbReference type="EMBL" id="AAQJ02000001">
    <property type="protein sequence ID" value="EDP46230.1"/>
    <property type="molecule type" value="Genomic_DNA"/>
</dbReference>
<feature type="binding site" evidence="10">
    <location>
        <begin position="37"/>
        <end position="41"/>
    </location>
    <ligand>
        <name>4-amino-2-methyl-5-(diphosphooxymethyl)pyrimidine</name>
        <dbReference type="ChEBI" id="CHEBI:57841"/>
    </ligand>
</feature>
<evidence type="ECO:0000256" key="7">
    <source>
        <dbReference type="ARBA" id="ARBA00047334"/>
    </source>
</evidence>
<dbReference type="GO" id="GO:0009228">
    <property type="term" value="P:thiamine biosynthetic process"/>
    <property type="evidence" value="ECO:0007669"/>
    <property type="project" value="UniProtKB-KW"/>
</dbReference>